<sequence>MKGKEIQNDDYDYEESLSGARLQFCNNVEPRYAPSSSPNSNEPCPGYYECVICAYCPEFPHDRKTRHFRLYKPRDKFPDVFENGIPSANNICAHYLAISCCWPPQHKHENGNVIEIPRTYKVRDLDGFIRANKALDDILDRAVDVANSFGLRMIWIDQECLPQHPQDVESPYKEYKQLGIQAMHIIYNRAFVTGGLLDVAMSNWQQLEKIRGLISRTRARNSGINRLITNEQGLEIVQEYLCVFLPTVWNSARLARTRAGEYYQTWFIDRIMMHGNLFVGSYVPEAHDDKPTGKRTTASCPDANQEHQYDGLEDDELLKRAKHFGINGVKCCIMHRQFHGAMVTYVFAAEEIHHYCELKTEAEKNSRAGGPHLQLTPGTMVSFLETICTLQNSEGEARRAKELFSIFDIDGPCSAPDEGEDSSVTMIARMTNGSSSSTRSRIKEPVTMRVLGKVRGFWPVMYTHPIGNNLEMPALLYMLALHNGISCVSHRGPAVACPTKTARKWTTIASQKAQKHTTPGIRWSSPTQLLIRPSLAYLWESGRDPEFSNGYGQFRYEEKYSMRVSLAKRITLQTDINNVGRQLQKVVRPDSLTVGNRTGGLLIINTMVIINQPTCDQPSGLNAKLRLPHTPTLRPHSAKLRYLSQTVSSSIRTIPRE</sequence>
<proteinExistence type="predicted"/>
<dbReference type="InterPro" id="IPR010730">
    <property type="entry name" value="HET"/>
</dbReference>
<dbReference type="RefSeq" id="XP_060426803.1">
    <property type="nucleotide sequence ID" value="XM_060572676.1"/>
</dbReference>
<organism evidence="2 3">
    <name type="scientific">Colletotrichum godetiae</name>
    <dbReference type="NCBI Taxonomy" id="1209918"/>
    <lineage>
        <taxon>Eukaryota</taxon>
        <taxon>Fungi</taxon>
        <taxon>Dikarya</taxon>
        <taxon>Ascomycota</taxon>
        <taxon>Pezizomycotina</taxon>
        <taxon>Sordariomycetes</taxon>
        <taxon>Hypocreomycetidae</taxon>
        <taxon>Glomerellales</taxon>
        <taxon>Glomerellaceae</taxon>
        <taxon>Colletotrichum</taxon>
        <taxon>Colletotrichum acutatum species complex</taxon>
    </lineage>
</organism>
<evidence type="ECO:0000259" key="1">
    <source>
        <dbReference type="Pfam" id="PF06985"/>
    </source>
</evidence>
<dbReference type="Proteomes" id="UP001224890">
    <property type="component" value="Unassembled WGS sequence"/>
</dbReference>
<comment type="caution">
    <text evidence="2">The sequence shown here is derived from an EMBL/GenBank/DDBJ whole genome shotgun (WGS) entry which is preliminary data.</text>
</comment>
<dbReference type="EMBL" id="JAHMHR010000035">
    <property type="protein sequence ID" value="KAK1672800.1"/>
    <property type="molecule type" value="Genomic_DNA"/>
</dbReference>
<name>A0AAJ0AGF3_9PEZI</name>
<dbReference type="GeneID" id="85457202"/>
<keyword evidence="3" id="KW-1185">Reference proteome</keyword>
<reference evidence="2" key="1">
    <citation type="submission" date="2021-06" db="EMBL/GenBank/DDBJ databases">
        <title>Comparative genomics, transcriptomics and evolutionary studies reveal genomic signatures of adaptation to plant cell wall in hemibiotrophic fungi.</title>
        <authorList>
            <consortium name="DOE Joint Genome Institute"/>
            <person name="Baroncelli R."/>
            <person name="Diaz J.F."/>
            <person name="Benocci T."/>
            <person name="Peng M."/>
            <person name="Battaglia E."/>
            <person name="Haridas S."/>
            <person name="Andreopoulos W."/>
            <person name="Labutti K."/>
            <person name="Pangilinan J."/>
            <person name="Floch G.L."/>
            <person name="Makela M.R."/>
            <person name="Henrissat B."/>
            <person name="Grigoriev I.V."/>
            <person name="Crouch J.A."/>
            <person name="De Vries R.P."/>
            <person name="Sukno S.A."/>
            <person name="Thon M.R."/>
        </authorList>
    </citation>
    <scope>NUCLEOTIDE SEQUENCE</scope>
    <source>
        <strain evidence="2">CBS 193.32</strain>
    </source>
</reference>
<evidence type="ECO:0000313" key="3">
    <source>
        <dbReference type="Proteomes" id="UP001224890"/>
    </source>
</evidence>
<accession>A0AAJ0AGF3</accession>
<gene>
    <name evidence="2" type="ORF">BDP55DRAFT_634558</name>
</gene>
<dbReference type="Pfam" id="PF06985">
    <property type="entry name" value="HET"/>
    <property type="match status" value="1"/>
</dbReference>
<dbReference type="AlphaFoldDB" id="A0AAJ0AGF3"/>
<evidence type="ECO:0000313" key="2">
    <source>
        <dbReference type="EMBL" id="KAK1672800.1"/>
    </source>
</evidence>
<feature type="domain" description="Heterokaryon incompatibility" evidence="1">
    <location>
        <begin position="95"/>
        <end position="198"/>
    </location>
</feature>
<protein>
    <recommendedName>
        <fullName evidence="1">Heterokaryon incompatibility domain-containing protein</fullName>
    </recommendedName>
</protein>